<comment type="caution">
    <text evidence="1">The sequence shown here is derived from an EMBL/GenBank/DDBJ whole genome shotgun (WGS) entry which is preliminary data.</text>
</comment>
<dbReference type="OrthoDB" id="2684749at2759"/>
<evidence type="ECO:0000313" key="2">
    <source>
        <dbReference type="Proteomes" id="UP000714275"/>
    </source>
</evidence>
<organism evidence="1 2">
    <name type="scientific">Suillus placidus</name>
    <dbReference type="NCBI Taxonomy" id="48579"/>
    <lineage>
        <taxon>Eukaryota</taxon>
        <taxon>Fungi</taxon>
        <taxon>Dikarya</taxon>
        <taxon>Basidiomycota</taxon>
        <taxon>Agaricomycotina</taxon>
        <taxon>Agaricomycetes</taxon>
        <taxon>Agaricomycetidae</taxon>
        <taxon>Boletales</taxon>
        <taxon>Suillineae</taxon>
        <taxon>Suillaceae</taxon>
        <taxon>Suillus</taxon>
    </lineage>
</organism>
<reference evidence="1" key="1">
    <citation type="journal article" date="2020" name="New Phytol.">
        <title>Comparative genomics reveals dynamic genome evolution in host specialist ectomycorrhizal fungi.</title>
        <authorList>
            <person name="Lofgren L.A."/>
            <person name="Nguyen N.H."/>
            <person name="Vilgalys R."/>
            <person name="Ruytinx J."/>
            <person name="Liao H.L."/>
            <person name="Branco S."/>
            <person name="Kuo A."/>
            <person name="LaButti K."/>
            <person name="Lipzen A."/>
            <person name="Andreopoulos W."/>
            <person name="Pangilinan J."/>
            <person name="Riley R."/>
            <person name="Hundley H."/>
            <person name="Na H."/>
            <person name="Barry K."/>
            <person name="Grigoriev I.V."/>
            <person name="Stajich J.E."/>
            <person name="Kennedy P.G."/>
        </authorList>
    </citation>
    <scope>NUCLEOTIDE SEQUENCE</scope>
    <source>
        <strain evidence="1">DOB743</strain>
    </source>
</reference>
<sequence>MDELERVLQIEAENAAKCSFDIIETLGRNCRYQTYRAIMNRQGEWRSIDLNEDLVNGMLEGAVSSVWHNFFNDLLKSELKSLIVVIRDHCDVAIQSIKDGAKRKPKKKTGDTH</sequence>
<keyword evidence="2" id="KW-1185">Reference proteome</keyword>
<gene>
    <name evidence="1" type="ORF">EV702DRAFT_675674</name>
</gene>
<dbReference type="AlphaFoldDB" id="A0A9P6ZM91"/>
<proteinExistence type="predicted"/>
<dbReference type="EMBL" id="JABBWD010000068">
    <property type="protein sequence ID" value="KAG1769930.1"/>
    <property type="molecule type" value="Genomic_DNA"/>
</dbReference>
<evidence type="ECO:0000313" key="1">
    <source>
        <dbReference type="EMBL" id="KAG1769930.1"/>
    </source>
</evidence>
<name>A0A9P6ZM91_9AGAM</name>
<accession>A0A9P6ZM91</accession>
<dbReference type="Proteomes" id="UP000714275">
    <property type="component" value="Unassembled WGS sequence"/>
</dbReference>
<protein>
    <submittedName>
        <fullName evidence="1">Uncharacterized protein</fullName>
    </submittedName>
</protein>